<dbReference type="EMBL" id="MSCI01000001">
    <property type="protein sequence ID" value="PQJ64103.1"/>
    <property type="molecule type" value="Genomic_DNA"/>
</dbReference>
<gene>
    <name evidence="6" type="ORF">BTO10_04735</name>
</gene>
<dbReference type="InterPro" id="IPR036390">
    <property type="entry name" value="WH_DNA-bd_sf"/>
</dbReference>
<dbReference type="PANTHER" id="PTHR30419">
    <property type="entry name" value="HTH-TYPE TRANSCRIPTIONAL REGULATOR YBHD"/>
    <property type="match status" value="1"/>
</dbReference>
<dbReference type="CDD" id="cd05466">
    <property type="entry name" value="PBP2_LTTR_substrate"/>
    <property type="match status" value="1"/>
</dbReference>
<dbReference type="InterPro" id="IPR000847">
    <property type="entry name" value="LysR_HTH_N"/>
</dbReference>
<organism evidence="6 7">
    <name type="scientific">Vibrio chagasii</name>
    <dbReference type="NCBI Taxonomy" id="170679"/>
    <lineage>
        <taxon>Bacteria</taxon>
        <taxon>Pseudomonadati</taxon>
        <taxon>Pseudomonadota</taxon>
        <taxon>Gammaproteobacteria</taxon>
        <taxon>Vibrionales</taxon>
        <taxon>Vibrionaceae</taxon>
        <taxon>Vibrio</taxon>
    </lineage>
</organism>
<reference evidence="6 7" key="1">
    <citation type="submission" date="2016-12" db="EMBL/GenBank/DDBJ databases">
        <title>Diversity of luminous bacteria.</title>
        <authorList>
            <person name="Yoshizawa S."/>
            <person name="Kogure K."/>
        </authorList>
    </citation>
    <scope>NUCLEOTIDE SEQUENCE [LARGE SCALE GENOMIC DNA]</scope>
    <source>
        <strain evidence="6 7">LC2-408</strain>
    </source>
</reference>
<evidence type="ECO:0000313" key="6">
    <source>
        <dbReference type="EMBL" id="PQJ64103.1"/>
    </source>
</evidence>
<dbReference type="Proteomes" id="UP000238707">
    <property type="component" value="Unassembled WGS sequence"/>
</dbReference>
<dbReference type="Pfam" id="PF03466">
    <property type="entry name" value="LysR_substrate"/>
    <property type="match status" value="1"/>
</dbReference>
<evidence type="ECO:0000256" key="1">
    <source>
        <dbReference type="ARBA" id="ARBA00009437"/>
    </source>
</evidence>
<dbReference type="Gene3D" id="1.10.10.10">
    <property type="entry name" value="Winged helix-like DNA-binding domain superfamily/Winged helix DNA-binding domain"/>
    <property type="match status" value="1"/>
</dbReference>
<sequence length="277" mass="30568">MESGSITNAASALGVSQPAASKALKSAEHLLGTALVMRDRRPLSLTAEGKLIADYALQQLQKEQLLIRQLDAIKKSGAGLIRIASFGASASTHILPRYTRAIYRVFPNLRVEILEFNDDEALSALKEGRVDFAIVLDREDLDLDFIHIENDCLVALVHKNDPLANKDKLKSEDIIDRDFILTKGGSEPLIKEWFGCLYSRLKIQHTAVQLTSILALVRAGLGISIVAELAVPESHPDVCVVPISPEYPRQICLAKRSGGFYSYAARCVWEYLEKSII</sequence>
<keyword evidence="3" id="KW-0238">DNA-binding</keyword>
<evidence type="ECO:0000313" key="7">
    <source>
        <dbReference type="Proteomes" id="UP000238707"/>
    </source>
</evidence>
<dbReference type="GO" id="GO:0005829">
    <property type="term" value="C:cytosol"/>
    <property type="evidence" value="ECO:0007669"/>
    <property type="project" value="TreeGrafter"/>
</dbReference>
<evidence type="ECO:0000256" key="4">
    <source>
        <dbReference type="ARBA" id="ARBA00023163"/>
    </source>
</evidence>
<dbReference type="PANTHER" id="PTHR30419:SF8">
    <property type="entry name" value="NITROGEN ASSIMILATION TRANSCRIPTIONAL ACTIVATOR-RELATED"/>
    <property type="match status" value="1"/>
</dbReference>
<name>A0A2S7VPL8_9VIBR</name>
<dbReference type="Pfam" id="PF00126">
    <property type="entry name" value="HTH_1"/>
    <property type="match status" value="1"/>
</dbReference>
<evidence type="ECO:0000256" key="3">
    <source>
        <dbReference type="ARBA" id="ARBA00023125"/>
    </source>
</evidence>
<proteinExistence type="inferred from homology"/>
<keyword evidence="7" id="KW-1185">Reference proteome</keyword>
<evidence type="ECO:0000256" key="2">
    <source>
        <dbReference type="ARBA" id="ARBA00023015"/>
    </source>
</evidence>
<dbReference type="AlphaFoldDB" id="A0A2S7VPL8"/>
<dbReference type="SUPFAM" id="SSF53850">
    <property type="entry name" value="Periplasmic binding protein-like II"/>
    <property type="match status" value="1"/>
</dbReference>
<accession>A0A2S7VPL8</accession>
<dbReference type="Gene3D" id="3.40.190.290">
    <property type="match status" value="1"/>
</dbReference>
<protein>
    <submittedName>
        <fullName evidence="6">LysR family transcriptional regulator</fullName>
    </submittedName>
</protein>
<keyword evidence="2" id="KW-0805">Transcription regulation</keyword>
<comment type="similarity">
    <text evidence="1">Belongs to the LysR transcriptional regulatory family.</text>
</comment>
<feature type="domain" description="HTH lysR-type" evidence="5">
    <location>
        <begin position="1"/>
        <end position="46"/>
    </location>
</feature>
<comment type="caution">
    <text evidence="6">The sequence shown here is derived from an EMBL/GenBank/DDBJ whole genome shotgun (WGS) entry which is preliminary data.</text>
</comment>
<dbReference type="GO" id="GO:0003677">
    <property type="term" value="F:DNA binding"/>
    <property type="evidence" value="ECO:0007669"/>
    <property type="project" value="UniProtKB-KW"/>
</dbReference>
<dbReference type="SUPFAM" id="SSF46785">
    <property type="entry name" value="Winged helix' DNA-binding domain"/>
    <property type="match status" value="1"/>
</dbReference>
<dbReference type="InterPro" id="IPR036388">
    <property type="entry name" value="WH-like_DNA-bd_sf"/>
</dbReference>
<keyword evidence="4" id="KW-0804">Transcription</keyword>
<dbReference type="InterPro" id="IPR050950">
    <property type="entry name" value="HTH-type_LysR_regulators"/>
</dbReference>
<evidence type="ECO:0000259" key="5">
    <source>
        <dbReference type="PROSITE" id="PS50931"/>
    </source>
</evidence>
<dbReference type="InterPro" id="IPR005119">
    <property type="entry name" value="LysR_subst-bd"/>
</dbReference>
<dbReference type="GO" id="GO:0003700">
    <property type="term" value="F:DNA-binding transcription factor activity"/>
    <property type="evidence" value="ECO:0007669"/>
    <property type="project" value="InterPro"/>
</dbReference>
<dbReference type="PROSITE" id="PS50931">
    <property type="entry name" value="HTH_LYSR"/>
    <property type="match status" value="1"/>
</dbReference>